<gene>
    <name evidence="1" type="ORF">SPELUC_LOCUS2798</name>
</gene>
<reference evidence="1" key="1">
    <citation type="submission" date="2021-06" db="EMBL/GenBank/DDBJ databases">
        <authorList>
            <person name="Kallberg Y."/>
            <person name="Tangrot J."/>
            <person name="Rosling A."/>
        </authorList>
    </citation>
    <scope>NUCLEOTIDE SEQUENCE</scope>
    <source>
        <strain evidence="1">28 12/20/2015</strain>
    </source>
</reference>
<organism evidence="1 2">
    <name type="scientific">Cetraspora pellucida</name>
    <dbReference type="NCBI Taxonomy" id="1433469"/>
    <lineage>
        <taxon>Eukaryota</taxon>
        <taxon>Fungi</taxon>
        <taxon>Fungi incertae sedis</taxon>
        <taxon>Mucoromycota</taxon>
        <taxon>Glomeromycotina</taxon>
        <taxon>Glomeromycetes</taxon>
        <taxon>Diversisporales</taxon>
        <taxon>Gigasporaceae</taxon>
        <taxon>Cetraspora</taxon>
    </lineage>
</organism>
<comment type="caution">
    <text evidence="1">The sequence shown here is derived from an EMBL/GenBank/DDBJ whole genome shotgun (WGS) entry which is preliminary data.</text>
</comment>
<name>A0ACA9KVT8_9GLOM</name>
<evidence type="ECO:0000313" key="1">
    <source>
        <dbReference type="EMBL" id="CAG8496358.1"/>
    </source>
</evidence>
<accession>A0ACA9KVT8</accession>
<protein>
    <submittedName>
        <fullName evidence="1">11157_t:CDS:1</fullName>
    </submittedName>
</protein>
<keyword evidence="2" id="KW-1185">Reference proteome</keyword>
<dbReference type="Proteomes" id="UP000789366">
    <property type="component" value="Unassembled WGS sequence"/>
</dbReference>
<evidence type="ECO:0000313" key="2">
    <source>
        <dbReference type="Proteomes" id="UP000789366"/>
    </source>
</evidence>
<proteinExistence type="predicted"/>
<dbReference type="EMBL" id="CAJVPW010001973">
    <property type="protein sequence ID" value="CAG8496358.1"/>
    <property type="molecule type" value="Genomic_DNA"/>
</dbReference>
<sequence>MKNKQLKSLKFLGEAPTEASQNLSAPELAPSDKRITGRTKPLSLKAKPEFHHELKKIAVEENCLMIEVLEKALESYQKTSQNYKRKKKLIVPFLTKNTAILDTSAGKGSFFLNRKDKVLSLIAADNDKLAEYGISEKQKLIIIGNPPYNDLTSLKARKIKEIYYQLKADYVCVLHPLSYLIKETNFNHLKEFKDNYRLLKSLVVDSKKFTDAKGASFPIAVSLYQLDKKGMNYEYIRNFSFQLEDGKQFSLNSFQFLTELVNKYPKKQQNSGKKEEKRTLPRSPEILKKGFIVFAYLEKLLKEVREEEKFIEDDLGVIRTSLQEYKFGKYKFLKGTIEHPLLIYEISDLVLKIEIIIKEQQKALGIQPMLYLCIPFSLVEEFAEIKGQVAEIKQEATYLITKNNFSFVEKKKIFVSMSIIAFISQKGGPPAKNEAKFKGKLPVKTSQGTLEIAKKADLLIQPTGASRADLIPAVKEFNALVKAGIDKKKLLFIPMRLSNQTEAQVIQEYLKKAGYNCSLFYIMEKASYKQIQNEGKTIMEDDLGKSEGGKKTAGRTIRHCVGPDYELIQFPRDLHKINYRYEIQFKNSYPDHDELRELNLTPRKDKSQDRNQHVNNDGEVDKNKDQTLTDQAQFTQLIFTIMFSPDLETLEKNYRNIIQNHYLYNSNKNTFPACQNDNKTELDSYYSSMKEF</sequence>